<feature type="binding site" evidence="11">
    <location>
        <begin position="93"/>
        <end position="94"/>
    </location>
    <ligand>
        <name>substrate</name>
    </ligand>
</feature>
<reference evidence="13 14" key="1">
    <citation type="submission" date="2015-10" db="EMBL/GenBank/DDBJ databases">
        <authorList>
            <person name="Gilbert D.G."/>
        </authorList>
    </citation>
    <scope>NUCLEOTIDE SEQUENCE [LARGE SCALE GENOMIC DNA]</scope>
    <source>
        <strain evidence="13">COMA1</strain>
    </source>
</reference>
<keyword evidence="14" id="KW-1185">Reference proteome</keyword>
<evidence type="ECO:0000256" key="3">
    <source>
        <dbReference type="ARBA" id="ARBA00022605"/>
    </source>
</evidence>
<keyword evidence="5 13" id="KW-0378">Hydrolase</keyword>
<dbReference type="STRING" id="1742972.COMA1_11011"/>
<feature type="binding site" evidence="11">
    <location>
        <position position="158"/>
    </location>
    <ligand>
        <name>substrate</name>
    </ligand>
</feature>
<dbReference type="GO" id="GO:0036424">
    <property type="term" value="F:L-phosphoserine phosphatase activity"/>
    <property type="evidence" value="ECO:0007669"/>
    <property type="project" value="RHEA"/>
</dbReference>
<comment type="catalytic activity">
    <reaction evidence="8">
        <text>O-phospho-L-serine + H2O = L-serine + phosphate</text>
        <dbReference type="Rhea" id="RHEA:21208"/>
        <dbReference type="ChEBI" id="CHEBI:15377"/>
        <dbReference type="ChEBI" id="CHEBI:33384"/>
        <dbReference type="ChEBI" id="CHEBI:43474"/>
        <dbReference type="ChEBI" id="CHEBI:57524"/>
        <dbReference type="EC" id="3.1.3.3"/>
    </reaction>
</comment>
<comment type="catalytic activity">
    <reaction evidence="9">
        <text>O-phospho-D-serine + H2O = D-serine + phosphate</text>
        <dbReference type="Rhea" id="RHEA:24873"/>
        <dbReference type="ChEBI" id="CHEBI:15377"/>
        <dbReference type="ChEBI" id="CHEBI:35247"/>
        <dbReference type="ChEBI" id="CHEBI:43474"/>
        <dbReference type="ChEBI" id="CHEBI:58680"/>
        <dbReference type="EC" id="3.1.3.3"/>
    </reaction>
</comment>
<feature type="binding site" evidence="11">
    <location>
        <position position="136"/>
    </location>
    <ligand>
        <name>substrate</name>
    </ligand>
</feature>
<evidence type="ECO:0000256" key="11">
    <source>
        <dbReference type="PIRSR" id="PIRSR611863-2"/>
    </source>
</evidence>
<evidence type="ECO:0000256" key="9">
    <source>
        <dbReference type="ARBA" id="ARBA00048523"/>
    </source>
</evidence>
<keyword evidence="13" id="KW-0418">Kinase</keyword>
<protein>
    <recommendedName>
        <fullName evidence="2">phosphoserine phosphatase</fullName>
        <ecNumber evidence="2">3.1.3.3</ecNumber>
    </recommendedName>
</protein>
<dbReference type="AlphaFoldDB" id="A0A0S4LBD5"/>
<feature type="active site" description="Nucleophile" evidence="10">
    <location>
        <position position="10"/>
    </location>
</feature>
<proteinExistence type="predicted"/>
<evidence type="ECO:0000256" key="10">
    <source>
        <dbReference type="PIRSR" id="PIRSR611863-1"/>
    </source>
</evidence>
<keyword evidence="4" id="KW-0479">Metal-binding</keyword>
<feature type="binding site" evidence="11">
    <location>
        <position position="18"/>
    </location>
    <ligand>
        <name>substrate</name>
    </ligand>
</feature>
<dbReference type="InterPro" id="IPR023214">
    <property type="entry name" value="HAD_sf"/>
</dbReference>
<dbReference type="PANTHER" id="PTHR43344:SF2">
    <property type="entry name" value="PHOSPHOSERINE PHOSPHATASE"/>
    <property type="match status" value="1"/>
</dbReference>
<dbReference type="NCBIfam" id="NF010109">
    <property type="entry name" value="PRK13582.1"/>
    <property type="match status" value="1"/>
</dbReference>
<evidence type="ECO:0000256" key="8">
    <source>
        <dbReference type="ARBA" id="ARBA00048138"/>
    </source>
</evidence>
<keyword evidence="13" id="KW-0808">Transferase</keyword>
<dbReference type="GO" id="GO:0005737">
    <property type="term" value="C:cytoplasm"/>
    <property type="evidence" value="ECO:0007669"/>
    <property type="project" value="TreeGrafter"/>
</dbReference>
<dbReference type="NCBIfam" id="TIGR01488">
    <property type="entry name" value="HAD-SF-IB"/>
    <property type="match status" value="1"/>
</dbReference>
<dbReference type="InterPro" id="IPR011863">
    <property type="entry name" value="HSK-PSP"/>
</dbReference>
<feature type="active site" description="Proton donor" evidence="10">
    <location>
        <position position="12"/>
    </location>
</feature>
<dbReference type="RefSeq" id="WP_090744555.1">
    <property type="nucleotide sequence ID" value="NZ_CZQA01000001.1"/>
</dbReference>
<dbReference type="Proteomes" id="UP000199032">
    <property type="component" value="Unassembled WGS sequence"/>
</dbReference>
<dbReference type="InterPro" id="IPR036412">
    <property type="entry name" value="HAD-like_sf"/>
</dbReference>
<dbReference type="Pfam" id="PF00702">
    <property type="entry name" value="Hydrolase"/>
    <property type="match status" value="1"/>
</dbReference>
<evidence type="ECO:0000256" key="5">
    <source>
        <dbReference type="ARBA" id="ARBA00022801"/>
    </source>
</evidence>
<dbReference type="InterPro" id="IPR050582">
    <property type="entry name" value="HAD-like_SerB"/>
</dbReference>
<dbReference type="Gene3D" id="3.90.1470.10">
    <property type="entry name" value="thrh gene product, domain 2"/>
    <property type="match status" value="1"/>
</dbReference>
<dbReference type="GO" id="GO:0006564">
    <property type="term" value="P:L-serine biosynthetic process"/>
    <property type="evidence" value="ECO:0007669"/>
    <property type="project" value="UniProtKB-KW"/>
</dbReference>
<evidence type="ECO:0000313" key="14">
    <source>
        <dbReference type="Proteomes" id="UP000199032"/>
    </source>
</evidence>
<keyword evidence="3" id="KW-0028">Amino-acid biosynthesis</keyword>
<evidence type="ECO:0000256" key="1">
    <source>
        <dbReference type="ARBA" id="ARBA00005135"/>
    </source>
</evidence>
<evidence type="ECO:0000256" key="6">
    <source>
        <dbReference type="ARBA" id="ARBA00022842"/>
    </source>
</evidence>
<evidence type="ECO:0000313" key="13">
    <source>
        <dbReference type="EMBL" id="CUS33179.1"/>
    </source>
</evidence>
<name>A0A0S4LBD5_9BACT</name>
<sequence>MQKPVVVCLDLEGVLVPEIWINVALKTGIDELKVTTREMPDYDQLMKQRMGILDRHGLKIGEIQKVIAEMGPLEGAIDFLGWLRERGQVVILSDTFYQFAQPLMRQLGFPTLFCNQLDIDAQGRIVNYHMRMENPKKHAVASLKALNFFTVAAGDSYNDIGMLREADKGFFFRPPGHLPKEFPSFPVTHTYGELQERFVNIGCFSV</sequence>
<dbReference type="PANTHER" id="PTHR43344">
    <property type="entry name" value="PHOSPHOSERINE PHOSPHATASE"/>
    <property type="match status" value="1"/>
</dbReference>
<dbReference type="SUPFAM" id="SSF56784">
    <property type="entry name" value="HAD-like"/>
    <property type="match status" value="1"/>
</dbReference>
<feature type="binding site" evidence="12">
    <location>
        <position position="12"/>
    </location>
    <ligand>
        <name>Mg(2+)</name>
        <dbReference type="ChEBI" id="CHEBI:18420"/>
    </ligand>
</feature>
<dbReference type="EC" id="3.1.3.3" evidence="2"/>
<keyword evidence="7" id="KW-0718">Serine biosynthesis</keyword>
<feature type="binding site" evidence="12">
    <location>
        <position position="10"/>
    </location>
    <ligand>
        <name>Mg(2+)</name>
        <dbReference type="ChEBI" id="CHEBI:18420"/>
    </ligand>
</feature>
<accession>A0A0S4LBD5</accession>
<evidence type="ECO:0000256" key="2">
    <source>
        <dbReference type="ARBA" id="ARBA00012640"/>
    </source>
</evidence>
<dbReference type="NCBIfam" id="TIGR02137">
    <property type="entry name" value="HSK-PSP"/>
    <property type="match status" value="1"/>
</dbReference>
<dbReference type="GO" id="GO:0016301">
    <property type="term" value="F:kinase activity"/>
    <property type="evidence" value="ECO:0007669"/>
    <property type="project" value="UniProtKB-KW"/>
</dbReference>
<evidence type="ECO:0000256" key="4">
    <source>
        <dbReference type="ARBA" id="ARBA00022723"/>
    </source>
</evidence>
<organism evidence="13 14">
    <name type="scientific">Candidatus Nitrospira nitrosa</name>
    <dbReference type="NCBI Taxonomy" id="1742972"/>
    <lineage>
        <taxon>Bacteria</taxon>
        <taxon>Pseudomonadati</taxon>
        <taxon>Nitrospirota</taxon>
        <taxon>Nitrospiria</taxon>
        <taxon>Nitrospirales</taxon>
        <taxon>Nitrospiraceae</taxon>
        <taxon>Nitrospira</taxon>
    </lineage>
</organism>
<dbReference type="EMBL" id="CZQA01000001">
    <property type="protein sequence ID" value="CUS33179.1"/>
    <property type="molecule type" value="Genomic_DNA"/>
</dbReference>
<comment type="cofactor">
    <cofactor evidence="12">
        <name>Mg(2+)</name>
        <dbReference type="ChEBI" id="CHEBI:18420"/>
    </cofactor>
    <text evidence="12">Binds 1 Mg(2+) ion per subunit.</text>
</comment>
<gene>
    <name evidence="13" type="primary">thrH</name>
    <name evidence="13" type="ORF">COMA1_11011</name>
</gene>
<dbReference type="GO" id="GO:0000287">
    <property type="term" value="F:magnesium ion binding"/>
    <property type="evidence" value="ECO:0007669"/>
    <property type="project" value="TreeGrafter"/>
</dbReference>
<evidence type="ECO:0000256" key="7">
    <source>
        <dbReference type="ARBA" id="ARBA00023299"/>
    </source>
</evidence>
<feature type="binding site" evidence="12">
    <location>
        <position position="155"/>
    </location>
    <ligand>
        <name>Mg(2+)</name>
        <dbReference type="ChEBI" id="CHEBI:18420"/>
    </ligand>
</feature>
<keyword evidence="6" id="KW-0460">Magnesium</keyword>
<dbReference type="Gene3D" id="3.40.50.1000">
    <property type="entry name" value="HAD superfamily/HAD-like"/>
    <property type="match status" value="1"/>
</dbReference>
<feature type="binding site" evidence="11">
    <location>
        <position position="49"/>
    </location>
    <ligand>
        <name>substrate</name>
    </ligand>
</feature>
<comment type="pathway">
    <text evidence="1">Amino-acid biosynthesis; L-serine biosynthesis; L-serine from 3-phospho-D-glycerate: step 3/3.</text>
</comment>
<evidence type="ECO:0000256" key="12">
    <source>
        <dbReference type="PIRSR" id="PIRSR611863-3"/>
    </source>
</evidence>
<dbReference type="OrthoDB" id="9801134at2"/>